<evidence type="ECO:0000313" key="1">
    <source>
        <dbReference type="EMBL" id="ADY26690.1"/>
    </source>
</evidence>
<evidence type="ECO:0008006" key="3">
    <source>
        <dbReference type="Google" id="ProtNLM"/>
    </source>
</evidence>
<dbReference type="KEGG" id="dpt:Deipr_1552"/>
<keyword evidence="2" id="KW-1185">Reference proteome</keyword>
<proteinExistence type="predicted"/>
<dbReference type="AlphaFoldDB" id="F0RKB1"/>
<accession>F0RKB1</accession>
<dbReference type="HOGENOM" id="CLU_090943_0_0_0"/>
<evidence type="ECO:0000313" key="2">
    <source>
        <dbReference type="Proteomes" id="UP000007718"/>
    </source>
</evidence>
<gene>
    <name evidence="1" type="ordered locus">Deipr_1552</name>
</gene>
<dbReference type="OrthoDB" id="283514at2"/>
<protein>
    <recommendedName>
        <fullName evidence="3">YqcI/YcgG family protein</fullName>
    </recommendedName>
</protein>
<reference evidence="1 2" key="2">
    <citation type="journal article" date="2012" name="Stand. Genomic Sci.">
        <title>Complete genome sequence of the orange-red pigmented, radioresistant Deinococcus proteolyticus type strain (MRP(T)).</title>
        <authorList>
            <person name="Copeland A."/>
            <person name="Zeytun A."/>
            <person name="Yassawong M."/>
            <person name="Nolan M."/>
            <person name="Lucas S."/>
            <person name="Hammon N."/>
            <person name="Deshpande S."/>
            <person name="Cheng J.F."/>
            <person name="Han C."/>
            <person name="Tapia R."/>
            <person name="Goodwin L.A."/>
            <person name="Pitluck S."/>
            <person name="Mavromatis K."/>
            <person name="Liolios K."/>
            <person name="Pagani I."/>
            <person name="Ivanova N."/>
            <person name="Mikhailova N."/>
            <person name="Pati A."/>
            <person name="Chen A."/>
            <person name="Palaniappan K."/>
            <person name="Land M."/>
            <person name="Hauser L."/>
            <person name="Jeffries C.D."/>
            <person name="Brambilla E.M."/>
            <person name="Rohde M."/>
            <person name="Sikorski J."/>
            <person name="Pukall R."/>
            <person name="Goker M."/>
            <person name="Detter J.C."/>
            <person name="Woyke T."/>
            <person name="Bristow J."/>
            <person name="Eisen J.A."/>
            <person name="Markowitz V."/>
            <person name="Hugenholtz P."/>
            <person name="Kyrpides N.C."/>
            <person name="Klenk H.P."/>
            <person name="Lapidus A."/>
        </authorList>
    </citation>
    <scope>NUCLEOTIDE SEQUENCE [LARGE SCALE GENOMIC DNA]</scope>
    <source>
        <strain evidence="2">ATCC 35074 / DSM 20540 / JCM 6276 / NBRC 101906 / NCIMB 13154 / VKM Ac-1939 / CCM 2703 / MRP</strain>
    </source>
</reference>
<dbReference type="STRING" id="693977.Deipr_1552"/>
<sequence>MTIHNPPRRAGHLPGPLIYPAPASAPEPFAVRAEAAFRDKILAPDFPCVAAKASVNTDMYRLRTYGQLATLDTTLALARDLRTFQAEQPKMDSDFTSFVSVFEFPGEVDELTFERLVWEQLHALSLLDDQPYSTEVSSDSTSPDFGYSFGGQAFFIVGLHPGASRIARRFPYAMLVFNSHHQFRALKADGRWTRFQETIRSRDIKLQGSINPNLADYGTAPEARQYSGRAVEPGWQAPFGHCPLGFGAAPENAAALPQAAPSTEENA</sequence>
<dbReference type="NCBIfam" id="NF041366">
    <property type="entry name" value="GntA_guanitoxin"/>
    <property type="match status" value="1"/>
</dbReference>
<dbReference type="InterPro" id="IPR014988">
    <property type="entry name" value="Uncharacterised_YqcI/YcgG"/>
</dbReference>
<dbReference type="EMBL" id="CP002536">
    <property type="protein sequence ID" value="ADY26690.1"/>
    <property type="molecule type" value="Genomic_DNA"/>
</dbReference>
<dbReference type="eggNOG" id="COG3403">
    <property type="taxonomic scope" value="Bacteria"/>
</dbReference>
<organism evidence="1 2">
    <name type="scientific">Deinococcus proteolyticus (strain ATCC 35074 / DSM 20540 / JCM 6276 / NBRC 101906 / NCIMB 13154 / VKM Ac-1939 / CCM 2703 / MRP)</name>
    <dbReference type="NCBI Taxonomy" id="693977"/>
    <lineage>
        <taxon>Bacteria</taxon>
        <taxon>Thermotogati</taxon>
        <taxon>Deinococcota</taxon>
        <taxon>Deinococci</taxon>
        <taxon>Deinococcales</taxon>
        <taxon>Deinococcaceae</taxon>
        <taxon>Deinococcus</taxon>
    </lineage>
</organism>
<dbReference type="PANTHER" id="PTHR40045">
    <property type="entry name" value="YCGG FAMILY PROTEIN"/>
    <property type="match status" value="1"/>
</dbReference>
<dbReference type="Proteomes" id="UP000007718">
    <property type="component" value="Chromosome"/>
</dbReference>
<reference evidence="2" key="1">
    <citation type="submission" date="2011-02" db="EMBL/GenBank/DDBJ databases">
        <title>The complete sequence of chromosome of Deinococcus proteolyticus DSM 20540.</title>
        <authorList>
            <consortium name="US DOE Joint Genome Institute (JGI-PGF)"/>
            <person name="Lucas S."/>
            <person name="Copeland A."/>
            <person name="Lapidus A."/>
            <person name="Bruce D."/>
            <person name="Goodwin L."/>
            <person name="Pitluck S."/>
            <person name="Kyrpides N."/>
            <person name="Mavromatis K."/>
            <person name="Pagani I."/>
            <person name="Ivanova N."/>
            <person name="Ovchinnikova G."/>
            <person name="Zeytun A."/>
            <person name="Detter J.C."/>
            <person name="Han C."/>
            <person name="Land M."/>
            <person name="Hauser L."/>
            <person name="Markowitz V."/>
            <person name="Cheng J.-F."/>
            <person name="Hugenholtz P."/>
            <person name="Woyke T."/>
            <person name="Wu D."/>
            <person name="Pukall R."/>
            <person name="Steenblock K."/>
            <person name="Brambilla E."/>
            <person name="Klenk H.-P."/>
            <person name="Eisen J.A."/>
        </authorList>
    </citation>
    <scope>NUCLEOTIDE SEQUENCE [LARGE SCALE GENOMIC DNA]</scope>
    <source>
        <strain evidence="2">ATCC 35074 / DSM 20540 / JCM 6276 / NBRC 101906 / NCIMB 13154 / VKM Ac-1939 / CCM 2703 / MRP</strain>
    </source>
</reference>
<dbReference type="RefSeq" id="WP_013615298.1">
    <property type="nucleotide sequence ID" value="NC_015161.1"/>
</dbReference>
<dbReference type="PANTHER" id="PTHR40045:SF1">
    <property type="entry name" value="YQCI_YCGG FAMILY PROTEIN"/>
    <property type="match status" value="1"/>
</dbReference>
<name>F0RKB1_DEIPM</name>
<dbReference type="Pfam" id="PF08892">
    <property type="entry name" value="YqcI_YcgG"/>
    <property type="match status" value="1"/>
</dbReference>